<accession>A0A645HZW2</accession>
<comment type="caution">
    <text evidence="1">The sequence shown here is derived from an EMBL/GenBank/DDBJ whole genome shotgun (WGS) entry which is preliminary data.</text>
</comment>
<organism evidence="1">
    <name type="scientific">bioreactor metagenome</name>
    <dbReference type="NCBI Taxonomy" id="1076179"/>
    <lineage>
        <taxon>unclassified sequences</taxon>
        <taxon>metagenomes</taxon>
        <taxon>ecological metagenomes</taxon>
    </lineage>
</organism>
<dbReference type="AlphaFoldDB" id="A0A645HZW2"/>
<reference evidence="1" key="1">
    <citation type="submission" date="2019-08" db="EMBL/GenBank/DDBJ databases">
        <authorList>
            <person name="Kucharzyk K."/>
            <person name="Murdoch R.W."/>
            <person name="Higgins S."/>
            <person name="Loffler F."/>
        </authorList>
    </citation>
    <scope>NUCLEOTIDE SEQUENCE</scope>
</reference>
<proteinExistence type="predicted"/>
<sequence length="128" mass="14270">METIIKSVTNKPTDVFRLKYFSKINGGIVVPPLDAWIVYRMETPTAKIKLPKITDNNRSLVNITSGTIRKNNGKTTLPTTVFKKTVLPRKMAAKTKTRIFNDKTTHDRPIPKAVSAKIPIPLTPPAAM</sequence>
<evidence type="ECO:0000313" key="1">
    <source>
        <dbReference type="EMBL" id="MPN44585.1"/>
    </source>
</evidence>
<name>A0A645HZW2_9ZZZZ</name>
<dbReference type="EMBL" id="VSSQ01103818">
    <property type="protein sequence ID" value="MPN44585.1"/>
    <property type="molecule type" value="Genomic_DNA"/>
</dbReference>
<protein>
    <submittedName>
        <fullName evidence="1">Uncharacterized protein</fullName>
    </submittedName>
</protein>
<gene>
    <name evidence="1" type="ORF">SDC9_192150</name>
</gene>